<proteinExistence type="predicted"/>
<accession>A0ABP8YAV7</accession>
<evidence type="ECO:0000313" key="2">
    <source>
        <dbReference type="EMBL" id="GAA4725592.1"/>
    </source>
</evidence>
<gene>
    <name evidence="2" type="ORF">GCM10023216_14870</name>
</gene>
<evidence type="ECO:0000256" key="1">
    <source>
        <dbReference type="SAM" id="MobiDB-lite"/>
    </source>
</evidence>
<dbReference type="Proteomes" id="UP001500956">
    <property type="component" value="Unassembled WGS sequence"/>
</dbReference>
<feature type="region of interest" description="Disordered" evidence="1">
    <location>
        <begin position="58"/>
        <end position="80"/>
    </location>
</feature>
<feature type="compositionally biased region" description="Basic and acidic residues" evidence="1">
    <location>
        <begin position="1"/>
        <end position="11"/>
    </location>
</feature>
<organism evidence="2 3">
    <name type="scientific">Isoptericola chiayiensis</name>
    <dbReference type="NCBI Taxonomy" id="579446"/>
    <lineage>
        <taxon>Bacteria</taxon>
        <taxon>Bacillati</taxon>
        <taxon>Actinomycetota</taxon>
        <taxon>Actinomycetes</taxon>
        <taxon>Micrococcales</taxon>
        <taxon>Promicromonosporaceae</taxon>
        <taxon>Isoptericola</taxon>
    </lineage>
</organism>
<name>A0ABP8YAV7_9MICO</name>
<dbReference type="EMBL" id="BAABID010000008">
    <property type="protein sequence ID" value="GAA4725592.1"/>
    <property type="molecule type" value="Genomic_DNA"/>
</dbReference>
<keyword evidence="3" id="KW-1185">Reference proteome</keyword>
<sequence>MTRTVREREEGDMTQDPTGTRPAPSGRESEVVSDLRDLADLPVAEHAARFDAVHDRLRARLDQDDETTSPEAGDADRTGR</sequence>
<evidence type="ECO:0000313" key="3">
    <source>
        <dbReference type="Proteomes" id="UP001500956"/>
    </source>
</evidence>
<reference evidence="3" key="1">
    <citation type="journal article" date="2019" name="Int. J. Syst. Evol. Microbiol.">
        <title>The Global Catalogue of Microorganisms (GCM) 10K type strain sequencing project: providing services to taxonomists for standard genome sequencing and annotation.</title>
        <authorList>
            <consortium name="The Broad Institute Genomics Platform"/>
            <consortium name="The Broad Institute Genome Sequencing Center for Infectious Disease"/>
            <person name="Wu L."/>
            <person name="Ma J."/>
        </authorList>
    </citation>
    <scope>NUCLEOTIDE SEQUENCE [LARGE SCALE GENOMIC DNA]</scope>
    <source>
        <strain evidence="3">JCM 18063</strain>
    </source>
</reference>
<protein>
    <submittedName>
        <fullName evidence="2">Uncharacterized protein</fullName>
    </submittedName>
</protein>
<comment type="caution">
    <text evidence="2">The sequence shown here is derived from an EMBL/GenBank/DDBJ whole genome shotgun (WGS) entry which is preliminary data.</text>
</comment>
<feature type="region of interest" description="Disordered" evidence="1">
    <location>
        <begin position="1"/>
        <end position="33"/>
    </location>
</feature>